<keyword evidence="11" id="KW-1185">Reference proteome</keyword>
<feature type="transmembrane region" description="Helical" evidence="8">
    <location>
        <begin position="165"/>
        <end position="182"/>
    </location>
</feature>
<dbReference type="EC" id="2.7.8.31" evidence="10"/>
<dbReference type="AlphaFoldDB" id="A0A6I6MUD5"/>
<dbReference type="GO" id="GO:0089702">
    <property type="term" value="F:undecaprenyl-phosphate glucose phosphotransferase activity"/>
    <property type="evidence" value="ECO:0007669"/>
    <property type="project" value="UniProtKB-EC"/>
</dbReference>
<evidence type="ECO:0000256" key="1">
    <source>
        <dbReference type="ARBA" id="ARBA00004141"/>
    </source>
</evidence>
<dbReference type="InterPro" id="IPR017475">
    <property type="entry name" value="EPS_sugar_tfrase"/>
</dbReference>
<dbReference type="NCBIfam" id="TIGR03025">
    <property type="entry name" value="EPS_sugtrans"/>
    <property type="match status" value="1"/>
</dbReference>
<evidence type="ECO:0000256" key="4">
    <source>
        <dbReference type="ARBA" id="ARBA00022692"/>
    </source>
</evidence>
<evidence type="ECO:0000256" key="5">
    <source>
        <dbReference type="ARBA" id="ARBA00022989"/>
    </source>
</evidence>
<feature type="domain" description="Bacterial sugar transferase" evidence="9">
    <location>
        <begin position="354"/>
        <end position="539"/>
    </location>
</feature>
<keyword evidence="3 10" id="KW-0808">Transferase</keyword>
<protein>
    <submittedName>
        <fullName evidence="10">UDP-glucose:undecaprenyl-phosphate glucose-1-phosphate transferase</fullName>
        <ecNumber evidence="10">2.7.8.31</ecNumber>
    </submittedName>
</protein>
<dbReference type="PANTHER" id="PTHR30576">
    <property type="entry name" value="COLANIC BIOSYNTHESIS UDP-GLUCOSE LIPID CARRIER TRANSFERASE"/>
    <property type="match status" value="1"/>
</dbReference>
<evidence type="ECO:0000313" key="10">
    <source>
        <dbReference type="EMBL" id="QGZ94783.1"/>
    </source>
</evidence>
<dbReference type="Proteomes" id="UP000431269">
    <property type="component" value="Chromosome"/>
</dbReference>
<name>A0A6I6MUD5_9CAUL</name>
<keyword evidence="5 8" id="KW-1133">Transmembrane helix</keyword>
<dbReference type="Gene3D" id="3.40.50.720">
    <property type="entry name" value="NAD(P)-binding Rossmann-like Domain"/>
    <property type="match status" value="1"/>
</dbReference>
<proteinExistence type="inferred from homology"/>
<evidence type="ECO:0000259" key="9">
    <source>
        <dbReference type="Pfam" id="PF02397"/>
    </source>
</evidence>
<keyword evidence="4 8" id="KW-0812">Transmembrane</keyword>
<evidence type="ECO:0000256" key="2">
    <source>
        <dbReference type="ARBA" id="ARBA00006464"/>
    </source>
</evidence>
<dbReference type="GO" id="GO:0000271">
    <property type="term" value="P:polysaccharide biosynthetic process"/>
    <property type="evidence" value="ECO:0007669"/>
    <property type="project" value="UniProtKB-KW"/>
</dbReference>
<evidence type="ECO:0000256" key="6">
    <source>
        <dbReference type="ARBA" id="ARBA00023136"/>
    </source>
</evidence>
<dbReference type="KEGG" id="tsv:DSM104635_01613"/>
<comment type="subcellular location">
    <subcellularLocation>
        <location evidence="1">Membrane</location>
        <topology evidence="1">Multi-pass membrane protein</topology>
    </subcellularLocation>
</comment>
<reference evidence="11" key="1">
    <citation type="submission" date="2019-12" db="EMBL/GenBank/DDBJ databases">
        <title>Complete genome of Terracaulis silvestris 0127_4.</title>
        <authorList>
            <person name="Vieira S."/>
            <person name="Riedel T."/>
            <person name="Sproer C."/>
            <person name="Pascual J."/>
            <person name="Boedeker C."/>
            <person name="Overmann J."/>
        </authorList>
    </citation>
    <scope>NUCLEOTIDE SEQUENCE [LARGE SCALE GENOMIC DNA]</scope>
    <source>
        <strain evidence="11">0127_4</strain>
    </source>
</reference>
<keyword evidence="6 8" id="KW-0472">Membrane</keyword>
<evidence type="ECO:0000256" key="3">
    <source>
        <dbReference type="ARBA" id="ARBA00022679"/>
    </source>
</evidence>
<evidence type="ECO:0000256" key="7">
    <source>
        <dbReference type="ARBA" id="ARBA00023169"/>
    </source>
</evidence>
<dbReference type="EMBL" id="CP047045">
    <property type="protein sequence ID" value="QGZ94783.1"/>
    <property type="molecule type" value="Genomic_DNA"/>
</dbReference>
<dbReference type="GO" id="GO:0016020">
    <property type="term" value="C:membrane"/>
    <property type="evidence" value="ECO:0007669"/>
    <property type="project" value="UniProtKB-SubCell"/>
</dbReference>
<gene>
    <name evidence="10" type="primary">wcaJ_2</name>
    <name evidence="10" type="ORF">DSM104635_01613</name>
</gene>
<comment type="similarity">
    <text evidence="2">Belongs to the bacterial sugar transferase family.</text>
</comment>
<sequence>MSQPALLLAGADLDQPVLTYVVDDATEARRLAELAGEFCLFGLNICLEDESLWTADAAYRVEDAAPEAPANDAKPGFTFPDLNRRGVHIDPTAPVKFIQALDWMMVLVAAQVAALWGAGMGLAELSIGGAAAFLAAAISLKAGLWLTESYRLSVARIRAERGIGGLALGTILGLGVATFFAPDARSSAALSAVLPVAAMLLAGMHAALAVWIRAAHAKGVFSETIVLVGATEAAERMAKRAAKTGEARVVAIVDDRLSRVGPIHGDAPVGGNLDDLLKWEGLPHIDRIVITVTQKAEGRVNDIIKRLRVAPNRVDLLLDYQTLNVRGKRIDRLTGSAVACVSGRPRNHRRALVKRAQDIVIGAGLLALFALPMLAIAIAIKCDSRGPVLYRQRRHGFNNRVITVLKFRSMQHQPNAALKQVEHNDPRVTKIGAYLRRTSLDELPQLINVLRGEMSLVGPRPHAIGMKADERELTQIVAEYAHRHCVKPGITGWAQVNGSRGPVESPAAVRRRVKLDLEYVSRASLWLDLEILVRSAPALLGDYEAVR</sequence>
<dbReference type="Pfam" id="PF13727">
    <property type="entry name" value="CoA_binding_3"/>
    <property type="match status" value="1"/>
</dbReference>
<dbReference type="Pfam" id="PF02397">
    <property type="entry name" value="Bac_transf"/>
    <property type="match status" value="1"/>
</dbReference>
<feature type="transmembrane region" description="Helical" evidence="8">
    <location>
        <begin position="359"/>
        <end position="380"/>
    </location>
</feature>
<feature type="transmembrane region" description="Helical" evidence="8">
    <location>
        <begin position="188"/>
        <end position="212"/>
    </location>
</feature>
<evidence type="ECO:0000256" key="8">
    <source>
        <dbReference type="SAM" id="Phobius"/>
    </source>
</evidence>
<dbReference type="PANTHER" id="PTHR30576:SF0">
    <property type="entry name" value="UNDECAPRENYL-PHOSPHATE N-ACETYLGALACTOSAMINYL 1-PHOSPHATE TRANSFERASE-RELATED"/>
    <property type="match status" value="1"/>
</dbReference>
<accession>A0A6I6MUD5</accession>
<organism evidence="10 11">
    <name type="scientific">Terricaulis silvestris</name>
    <dbReference type="NCBI Taxonomy" id="2686094"/>
    <lineage>
        <taxon>Bacteria</taxon>
        <taxon>Pseudomonadati</taxon>
        <taxon>Pseudomonadota</taxon>
        <taxon>Alphaproteobacteria</taxon>
        <taxon>Caulobacterales</taxon>
        <taxon>Caulobacteraceae</taxon>
        <taxon>Terricaulis</taxon>
    </lineage>
</organism>
<evidence type="ECO:0000313" key="11">
    <source>
        <dbReference type="Proteomes" id="UP000431269"/>
    </source>
</evidence>
<keyword evidence="7" id="KW-0270">Exopolysaccharide synthesis</keyword>
<feature type="transmembrane region" description="Helical" evidence="8">
    <location>
        <begin position="125"/>
        <end position="144"/>
    </location>
</feature>
<dbReference type="InterPro" id="IPR003362">
    <property type="entry name" value="Bact_transf"/>
</dbReference>
<dbReference type="RefSeq" id="WP_158765695.1">
    <property type="nucleotide sequence ID" value="NZ_CP047045.1"/>
</dbReference>